<gene>
    <name evidence="2" type="ORF">ACFOOT_07795</name>
</gene>
<sequence length="183" mass="19941">MLFHRRSLSCVLDRHGVMLNNTFITAGSGPGHHGHRQQRTGPGAAMDNPFLAFPGYLLRRAAISRLAQLSQHLEPLGIGVSEASILVMIGRNPGLSQAECGRSLSIKRSNLNPIIRRFVERGLVATGQGRGRIQTLSLTPAGEDLAARIVAEFEAHEARIHAAVPEHLRSELVPLLRALWCPD</sequence>
<keyword evidence="3" id="KW-1185">Reference proteome</keyword>
<dbReference type="RefSeq" id="WP_191322582.1">
    <property type="nucleotide sequence ID" value="NZ_BMZP01000001.1"/>
</dbReference>
<name>A0ABV7V4Y1_9SPHN</name>
<dbReference type="InterPro" id="IPR000835">
    <property type="entry name" value="HTH_MarR-typ"/>
</dbReference>
<dbReference type="SMART" id="SM00347">
    <property type="entry name" value="HTH_MARR"/>
    <property type="match status" value="1"/>
</dbReference>
<proteinExistence type="predicted"/>
<dbReference type="Gene3D" id="1.10.10.10">
    <property type="entry name" value="Winged helix-like DNA-binding domain superfamily/Winged helix DNA-binding domain"/>
    <property type="match status" value="1"/>
</dbReference>
<protein>
    <submittedName>
        <fullName evidence="2">MarR family winged helix-turn-helix transcriptional regulator</fullName>
    </submittedName>
</protein>
<dbReference type="SUPFAM" id="SSF46785">
    <property type="entry name" value="Winged helix' DNA-binding domain"/>
    <property type="match status" value="1"/>
</dbReference>
<evidence type="ECO:0000313" key="2">
    <source>
        <dbReference type="EMBL" id="MFC3671323.1"/>
    </source>
</evidence>
<feature type="domain" description="HTH marR-type" evidence="1">
    <location>
        <begin position="71"/>
        <end position="168"/>
    </location>
</feature>
<dbReference type="Proteomes" id="UP001595683">
    <property type="component" value="Unassembled WGS sequence"/>
</dbReference>
<organism evidence="2 3">
    <name type="scientific">Novosphingobium pokkalii</name>
    <dbReference type="NCBI Taxonomy" id="1770194"/>
    <lineage>
        <taxon>Bacteria</taxon>
        <taxon>Pseudomonadati</taxon>
        <taxon>Pseudomonadota</taxon>
        <taxon>Alphaproteobacteria</taxon>
        <taxon>Sphingomonadales</taxon>
        <taxon>Sphingomonadaceae</taxon>
        <taxon>Novosphingobium</taxon>
    </lineage>
</organism>
<accession>A0ABV7V4Y1</accession>
<comment type="caution">
    <text evidence="2">The sequence shown here is derived from an EMBL/GenBank/DDBJ whole genome shotgun (WGS) entry which is preliminary data.</text>
</comment>
<dbReference type="InterPro" id="IPR036388">
    <property type="entry name" value="WH-like_DNA-bd_sf"/>
</dbReference>
<evidence type="ECO:0000313" key="3">
    <source>
        <dbReference type="Proteomes" id="UP001595683"/>
    </source>
</evidence>
<dbReference type="Pfam" id="PF12802">
    <property type="entry name" value="MarR_2"/>
    <property type="match status" value="1"/>
</dbReference>
<reference evidence="3" key="1">
    <citation type="journal article" date="2019" name="Int. J. Syst. Evol. Microbiol.">
        <title>The Global Catalogue of Microorganisms (GCM) 10K type strain sequencing project: providing services to taxonomists for standard genome sequencing and annotation.</title>
        <authorList>
            <consortium name="The Broad Institute Genomics Platform"/>
            <consortium name="The Broad Institute Genome Sequencing Center for Infectious Disease"/>
            <person name="Wu L."/>
            <person name="Ma J."/>
        </authorList>
    </citation>
    <scope>NUCLEOTIDE SEQUENCE [LARGE SCALE GENOMIC DNA]</scope>
    <source>
        <strain evidence="3">KCTC 42224</strain>
    </source>
</reference>
<dbReference type="EMBL" id="JBHRYE010000011">
    <property type="protein sequence ID" value="MFC3671323.1"/>
    <property type="molecule type" value="Genomic_DNA"/>
</dbReference>
<evidence type="ECO:0000259" key="1">
    <source>
        <dbReference type="SMART" id="SM00347"/>
    </source>
</evidence>
<dbReference type="InterPro" id="IPR036390">
    <property type="entry name" value="WH_DNA-bd_sf"/>
</dbReference>